<sequence length="70" mass="8043">MAKGIEWVYAIGSSWNRCDPMTQREIERLWANDAAGWIKSSSFGDYVYVDTAELSLTYGAYSYTIARRCF</sequence>
<organism evidence="1 2">
    <name type="scientific">Absidia repens</name>
    <dbReference type="NCBI Taxonomy" id="90262"/>
    <lineage>
        <taxon>Eukaryota</taxon>
        <taxon>Fungi</taxon>
        <taxon>Fungi incertae sedis</taxon>
        <taxon>Mucoromycota</taxon>
        <taxon>Mucoromycotina</taxon>
        <taxon>Mucoromycetes</taxon>
        <taxon>Mucorales</taxon>
        <taxon>Cunninghamellaceae</taxon>
        <taxon>Absidia</taxon>
    </lineage>
</organism>
<evidence type="ECO:0000313" key="1">
    <source>
        <dbReference type="EMBL" id="ORZ25892.1"/>
    </source>
</evidence>
<dbReference type="OrthoDB" id="2202855at2759"/>
<proteinExistence type="predicted"/>
<dbReference type="AlphaFoldDB" id="A0A1X2J240"/>
<protein>
    <submittedName>
        <fullName evidence="1">Uncharacterized protein</fullName>
    </submittedName>
</protein>
<dbReference type="EMBL" id="MCGE01000001">
    <property type="protein sequence ID" value="ORZ25892.1"/>
    <property type="molecule type" value="Genomic_DNA"/>
</dbReference>
<dbReference type="Proteomes" id="UP000193560">
    <property type="component" value="Unassembled WGS sequence"/>
</dbReference>
<evidence type="ECO:0000313" key="2">
    <source>
        <dbReference type="Proteomes" id="UP000193560"/>
    </source>
</evidence>
<name>A0A1X2J240_9FUNG</name>
<gene>
    <name evidence="1" type="ORF">BCR42DRAFT_401153</name>
</gene>
<reference evidence="1 2" key="1">
    <citation type="submission" date="2016-07" db="EMBL/GenBank/DDBJ databases">
        <title>Pervasive Adenine N6-methylation of Active Genes in Fungi.</title>
        <authorList>
            <consortium name="DOE Joint Genome Institute"/>
            <person name="Mondo S.J."/>
            <person name="Dannebaum R.O."/>
            <person name="Kuo R.C."/>
            <person name="Labutti K."/>
            <person name="Haridas S."/>
            <person name="Kuo A."/>
            <person name="Salamov A."/>
            <person name="Ahrendt S.R."/>
            <person name="Lipzen A."/>
            <person name="Sullivan W."/>
            <person name="Andreopoulos W.B."/>
            <person name="Clum A."/>
            <person name="Lindquist E."/>
            <person name="Daum C."/>
            <person name="Ramamoorthy G.K."/>
            <person name="Gryganskyi A."/>
            <person name="Culley D."/>
            <person name="Magnuson J.K."/>
            <person name="James T.Y."/>
            <person name="O'Malley M.A."/>
            <person name="Stajich J.E."/>
            <person name="Spatafora J.W."/>
            <person name="Visel A."/>
            <person name="Grigoriev I.V."/>
        </authorList>
    </citation>
    <scope>NUCLEOTIDE SEQUENCE [LARGE SCALE GENOMIC DNA]</scope>
    <source>
        <strain evidence="1 2">NRRL 1336</strain>
    </source>
</reference>
<keyword evidence="2" id="KW-1185">Reference proteome</keyword>
<comment type="caution">
    <text evidence="1">The sequence shown here is derived from an EMBL/GenBank/DDBJ whole genome shotgun (WGS) entry which is preliminary data.</text>
</comment>
<accession>A0A1X2J240</accession>